<dbReference type="Proteomes" id="UP000319148">
    <property type="component" value="Unassembled WGS sequence"/>
</dbReference>
<evidence type="ECO:0000313" key="2">
    <source>
        <dbReference type="Proteomes" id="UP000319148"/>
    </source>
</evidence>
<organism evidence="1 2">
    <name type="scientific">Emcibacter nanhaiensis</name>
    <dbReference type="NCBI Taxonomy" id="1505037"/>
    <lineage>
        <taxon>Bacteria</taxon>
        <taxon>Pseudomonadati</taxon>
        <taxon>Pseudomonadota</taxon>
        <taxon>Alphaproteobacteria</taxon>
        <taxon>Emcibacterales</taxon>
        <taxon>Emcibacteraceae</taxon>
        <taxon>Emcibacter</taxon>
    </lineage>
</organism>
<dbReference type="EMBL" id="VFIY01000005">
    <property type="protein sequence ID" value="TPD61993.1"/>
    <property type="molecule type" value="Genomic_DNA"/>
</dbReference>
<dbReference type="RefSeq" id="WP_139939917.1">
    <property type="nucleotide sequence ID" value="NZ_JBHSYP010000003.1"/>
</dbReference>
<comment type="caution">
    <text evidence="1">The sequence shown here is derived from an EMBL/GenBank/DDBJ whole genome shotgun (WGS) entry which is preliminary data.</text>
</comment>
<dbReference type="AlphaFoldDB" id="A0A501PNK4"/>
<sequence length="347" mass="39970">MKAKLVKTLVFYDEPQLLLLNSTGKRQDVIIAVAIERDDLEFPFFACKVYRRDWTRYLNGKADLRYLFNRASRREYFFFDLATEKDGEITLNKAKSVEEFEKPEYWPAHGFFSSSHTVATDEDDYASKCIQVFNIDGMWETIDFSSFYSKVSDIYGILFAQNELNSPKNDSEKEKLRTSIISRLWRGGGSYSGFYKDLRFALPDMAPLRVNKIQYASPGKIELIGEEFIFSDIMAMLKEFNANYVEAKNAYDDINKILSKEKLKKKGPDASFALDANRDFVKKRSKELLEAIGVSVPKTMFEVCDKNVLVYSKVSLSIYRRFKGLHDFISEGRVEVISSNDTSGLPM</sequence>
<protein>
    <recommendedName>
        <fullName evidence="3">DUF4868 domain-containing protein</fullName>
    </recommendedName>
</protein>
<gene>
    <name evidence="1" type="ORF">FIV46_07280</name>
</gene>
<evidence type="ECO:0008006" key="3">
    <source>
        <dbReference type="Google" id="ProtNLM"/>
    </source>
</evidence>
<dbReference type="OrthoDB" id="7605179at2"/>
<evidence type="ECO:0000313" key="1">
    <source>
        <dbReference type="EMBL" id="TPD61993.1"/>
    </source>
</evidence>
<accession>A0A501PNK4</accession>
<name>A0A501PNK4_9PROT</name>
<proteinExistence type="predicted"/>
<reference evidence="2" key="1">
    <citation type="submission" date="2019-06" db="EMBL/GenBank/DDBJ databases">
        <title>The complete genome of Emcibacter congregatus ZYLT.</title>
        <authorList>
            <person name="Zhao Z."/>
        </authorList>
    </citation>
    <scope>NUCLEOTIDE SEQUENCE [LARGE SCALE GENOMIC DNA]</scope>
    <source>
        <strain evidence="2">MCCC 1A06723</strain>
    </source>
</reference>
<keyword evidence="2" id="KW-1185">Reference proteome</keyword>